<comment type="caution">
    <text evidence="3">The sequence shown here is derived from an EMBL/GenBank/DDBJ whole genome shotgun (WGS) entry which is preliminary data.</text>
</comment>
<dbReference type="Gene3D" id="3.40.50.2000">
    <property type="entry name" value="Glycogen Phosphorylase B"/>
    <property type="match status" value="1"/>
</dbReference>
<feature type="coiled-coil region" evidence="1">
    <location>
        <begin position="171"/>
        <end position="198"/>
    </location>
</feature>
<keyword evidence="1" id="KW-0175">Coiled coil</keyword>
<dbReference type="Pfam" id="PF13692">
    <property type="entry name" value="Glyco_trans_1_4"/>
    <property type="match status" value="1"/>
</dbReference>
<dbReference type="Gene3D" id="3.40.50.150">
    <property type="entry name" value="Vaccinia Virus protein VP39"/>
    <property type="match status" value="1"/>
</dbReference>
<evidence type="ECO:0000313" key="3">
    <source>
        <dbReference type="EMBL" id="RDY31735.1"/>
    </source>
</evidence>
<dbReference type="OrthoDB" id="525353at2"/>
<dbReference type="InterPro" id="IPR029063">
    <property type="entry name" value="SAM-dependent_MTases_sf"/>
</dbReference>
<sequence length="942" mass="110807">MQFREEIARVLTKDGILIMSTPNKEIYSDLYDYHNEFHIKEFYKQEFIDFLQDKFSNVKLYNQYFEVTSIIDSNLSEEGEVQYYKDRKQYDHEGKYFIAIASNAQLPQQSISSVFMNAKKEHEESIHRIIELQEDVEKRNSHLMKLDELIDSQSTTIYELQEEIEKRGNHILNLDRQLEKSKKQVEELEQIRLEYEHKKTTISWKLMYKIQRIGDFLLPPQSKRRFFARVSFNLVKDPKMIIKMLSFKRIKNYFKYIKKEGLDGVSKRYEEAFEIEKSYASPEKNINIDTNKIKPKNSIQEYEKIDFYHFDSPEVSIIIPVYNQFEYTHNCLKSIKENSGDVAYEIIIGNDCSTDFTTQIEEVVSGINVITNKENLRFLMNCNHAAKYAKGKYILFLNNDTQVQSDWLRPLIELMERDENIGLTGSKLIYADGRLQEAGGIVWKDGSAWNYGNCQNPDASEYNYVKDVDYISGASIMIRTKLWNEIEGFDELFAPAYCEDSDLAFTVRKKGFRVVYQPRSVVVHFEGISNGVDVSSGIKKYQIKNTNKLFLKWENEIKNQYENAENVFCARERNFDKKVILFIDHYVPTFDKDAGSKTIYQYLKMFLKKGYSVKFIGDNFYQAEPYTTILQQMGIEVLYGNYYAKNVFKWIKENQQQIDFVFLNRPHIAMKYIDFLHNETHLKVIYYGHDLHFLRNMREYELTGDLKKKKEAEEWKKKELYLMNHAQMSYYPSCIEEEKIHEIDSDIKVKAITAYVFDEFKRIIQDDFSKRDGIVFIGGFTHDPNQDAVNWFVEKIWPKIYEVLQIPFYIVGSNAPLAITNLNGINGIIVKGYVTEEELTQLYQKCKISIVPLRYGAGVKGKVIEAIYHGIPVVTTSVGAEGIKNSQDVLEIRNSEEDFAKCVIKLYQDNKELTNIAHHMQEFIKEYFSIDAVWKIIEEDFI</sequence>
<proteinExistence type="predicted"/>
<dbReference type="InterPro" id="IPR029044">
    <property type="entry name" value="Nucleotide-diphossugar_trans"/>
</dbReference>
<dbReference type="SUPFAM" id="SSF53756">
    <property type="entry name" value="UDP-Glycosyltransferase/glycogen phosphorylase"/>
    <property type="match status" value="1"/>
</dbReference>
<dbReference type="AlphaFoldDB" id="A0A371JG86"/>
<evidence type="ECO:0000259" key="2">
    <source>
        <dbReference type="Pfam" id="PF00535"/>
    </source>
</evidence>
<dbReference type="SUPFAM" id="SSF53448">
    <property type="entry name" value="Nucleotide-diphospho-sugar transferases"/>
    <property type="match status" value="1"/>
</dbReference>
<dbReference type="PANTHER" id="PTHR43179">
    <property type="entry name" value="RHAMNOSYLTRANSFERASE WBBL"/>
    <property type="match status" value="1"/>
</dbReference>
<name>A0A371JG86_9FIRM</name>
<protein>
    <submittedName>
        <fullName evidence="3">Glycosyltransferase</fullName>
    </submittedName>
</protein>
<gene>
    <name evidence="3" type="ORF">CG710_008385</name>
</gene>
<dbReference type="CDD" id="cd04186">
    <property type="entry name" value="GT_2_like_c"/>
    <property type="match status" value="1"/>
</dbReference>
<dbReference type="CDD" id="cd03801">
    <property type="entry name" value="GT4_PimA-like"/>
    <property type="match status" value="1"/>
</dbReference>
<dbReference type="Gene3D" id="3.90.550.10">
    <property type="entry name" value="Spore Coat Polysaccharide Biosynthesis Protein SpsA, Chain A"/>
    <property type="match status" value="1"/>
</dbReference>
<accession>A0A371JG86</accession>
<organism evidence="3 4">
    <name type="scientific">Lachnotalea glycerini</name>
    <dbReference type="NCBI Taxonomy" id="1763509"/>
    <lineage>
        <taxon>Bacteria</taxon>
        <taxon>Bacillati</taxon>
        <taxon>Bacillota</taxon>
        <taxon>Clostridia</taxon>
        <taxon>Lachnospirales</taxon>
        <taxon>Lachnospiraceae</taxon>
        <taxon>Lachnotalea</taxon>
    </lineage>
</organism>
<dbReference type="GO" id="GO:0016740">
    <property type="term" value="F:transferase activity"/>
    <property type="evidence" value="ECO:0007669"/>
    <property type="project" value="UniProtKB-KW"/>
</dbReference>
<dbReference type="Pfam" id="PF00535">
    <property type="entry name" value="Glycos_transf_2"/>
    <property type="match status" value="1"/>
</dbReference>
<dbReference type="PANTHER" id="PTHR43179:SF7">
    <property type="entry name" value="RHAMNOSYLTRANSFERASE WBBL"/>
    <property type="match status" value="1"/>
</dbReference>
<keyword evidence="4" id="KW-1185">Reference proteome</keyword>
<evidence type="ECO:0000256" key="1">
    <source>
        <dbReference type="SAM" id="Coils"/>
    </source>
</evidence>
<dbReference type="InterPro" id="IPR001173">
    <property type="entry name" value="Glyco_trans_2-like"/>
</dbReference>
<feature type="domain" description="Glycosyltransferase 2-like" evidence="2">
    <location>
        <begin position="316"/>
        <end position="437"/>
    </location>
</feature>
<keyword evidence="3" id="KW-0808">Transferase</keyword>
<dbReference type="EMBL" id="NOKA02000011">
    <property type="protein sequence ID" value="RDY31735.1"/>
    <property type="molecule type" value="Genomic_DNA"/>
</dbReference>
<evidence type="ECO:0000313" key="4">
    <source>
        <dbReference type="Proteomes" id="UP000216411"/>
    </source>
</evidence>
<dbReference type="Proteomes" id="UP000216411">
    <property type="component" value="Unassembled WGS sequence"/>
</dbReference>
<reference evidence="3 4" key="1">
    <citation type="journal article" date="2017" name="Genome Announc.">
        <title>Draft Genome Sequence of a Sporulating and Motile Strain of Lachnotalea glycerini Isolated from Water in Quebec City, Canada.</title>
        <authorList>
            <person name="Maheux A.F."/>
            <person name="Boudreau D.K."/>
            <person name="Berube E."/>
            <person name="Boissinot M."/>
            <person name="Raymond F."/>
            <person name="Brodeur S."/>
            <person name="Corbeil J."/>
            <person name="Isabel S."/>
            <person name="Omar R.F."/>
            <person name="Bergeron M.G."/>
        </authorList>
    </citation>
    <scope>NUCLEOTIDE SEQUENCE [LARGE SCALE GENOMIC DNA]</scope>
    <source>
        <strain evidence="3 4">CCRI-19302</strain>
    </source>
</reference>